<dbReference type="InterPro" id="IPR011990">
    <property type="entry name" value="TPR-like_helical_dom_sf"/>
</dbReference>
<sequence>MAKFISCQVREAHLDLDEPISLFREALDLRPHDHPDRPLVSLSCPNEPGIINLASALLRRFEQHGDGNDLDEAIQHYRAALQLTPVGHPHRSLSLNNLASALWTRFSQRGDGNDLDEAIQHHRAALQLTPAGHPHRSLSLNNLANALSTRF</sequence>
<proteinExistence type="predicted"/>
<organism evidence="1 2">
    <name type="scientific">Hydnomerulius pinastri MD-312</name>
    <dbReference type="NCBI Taxonomy" id="994086"/>
    <lineage>
        <taxon>Eukaryota</taxon>
        <taxon>Fungi</taxon>
        <taxon>Dikarya</taxon>
        <taxon>Basidiomycota</taxon>
        <taxon>Agaricomycotina</taxon>
        <taxon>Agaricomycetes</taxon>
        <taxon>Agaricomycetidae</taxon>
        <taxon>Boletales</taxon>
        <taxon>Boletales incertae sedis</taxon>
        <taxon>Leucogyrophana</taxon>
    </lineage>
</organism>
<dbReference type="HOGENOM" id="CLU_001305_4_0_1"/>
<feature type="non-terminal residue" evidence="1">
    <location>
        <position position="151"/>
    </location>
</feature>
<accession>A0A0C9W6P6</accession>
<dbReference type="AlphaFoldDB" id="A0A0C9W6P6"/>
<protein>
    <recommendedName>
        <fullName evidence="3">TPR-like protein</fullName>
    </recommendedName>
</protein>
<reference evidence="1 2" key="1">
    <citation type="submission" date="2014-04" db="EMBL/GenBank/DDBJ databases">
        <title>Evolutionary Origins and Diversification of the Mycorrhizal Mutualists.</title>
        <authorList>
            <consortium name="DOE Joint Genome Institute"/>
            <consortium name="Mycorrhizal Genomics Consortium"/>
            <person name="Kohler A."/>
            <person name="Kuo A."/>
            <person name="Nagy L.G."/>
            <person name="Floudas D."/>
            <person name="Copeland A."/>
            <person name="Barry K.W."/>
            <person name="Cichocki N."/>
            <person name="Veneault-Fourrey C."/>
            <person name="LaButti K."/>
            <person name="Lindquist E.A."/>
            <person name="Lipzen A."/>
            <person name="Lundell T."/>
            <person name="Morin E."/>
            <person name="Murat C."/>
            <person name="Riley R."/>
            <person name="Ohm R."/>
            <person name="Sun H."/>
            <person name="Tunlid A."/>
            <person name="Henrissat B."/>
            <person name="Grigoriev I.V."/>
            <person name="Hibbett D.S."/>
            <person name="Martin F."/>
        </authorList>
    </citation>
    <scope>NUCLEOTIDE SEQUENCE [LARGE SCALE GENOMIC DNA]</scope>
    <source>
        <strain evidence="1 2">MD-312</strain>
    </source>
</reference>
<dbReference type="SUPFAM" id="SSF48452">
    <property type="entry name" value="TPR-like"/>
    <property type="match status" value="1"/>
</dbReference>
<dbReference type="EMBL" id="KN839938">
    <property type="protein sequence ID" value="KIJ58461.1"/>
    <property type="molecule type" value="Genomic_DNA"/>
</dbReference>
<dbReference type="Proteomes" id="UP000053820">
    <property type="component" value="Unassembled WGS sequence"/>
</dbReference>
<gene>
    <name evidence="1" type="ORF">HYDPIDRAFT_102629</name>
</gene>
<keyword evidence="2" id="KW-1185">Reference proteome</keyword>
<name>A0A0C9W6P6_9AGAM</name>
<evidence type="ECO:0000313" key="2">
    <source>
        <dbReference type="Proteomes" id="UP000053820"/>
    </source>
</evidence>
<dbReference type="Gene3D" id="1.25.40.10">
    <property type="entry name" value="Tetratricopeptide repeat domain"/>
    <property type="match status" value="1"/>
</dbReference>
<evidence type="ECO:0008006" key="3">
    <source>
        <dbReference type="Google" id="ProtNLM"/>
    </source>
</evidence>
<evidence type="ECO:0000313" key="1">
    <source>
        <dbReference type="EMBL" id="KIJ58461.1"/>
    </source>
</evidence>
<dbReference type="OrthoDB" id="3264935at2759"/>